<feature type="compositionally biased region" description="Low complexity" evidence="8">
    <location>
        <begin position="453"/>
        <end position="472"/>
    </location>
</feature>
<comment type="similarity">
    <text evidence="1">Belongs to the peptidase S1 family.</text>
</comment>
<feature type="domain" description="Peptidase S1A alpha-lytic prodomain" evidence="9">
    <location>
        <begin position="110"/>
        <end position="165"/>
    </location>
</feature>
<evidence type="ECO:0000256" key="6">
    <source>
        <dbReference type="ARBA" id="ARBA00023145"/>
    </source>
</evidence>
<dbReference type="Proteomes" id="UP000661858">
    <property type="component" value="Unassembled WGS sequence"/>
</dbReference>
<dbReference type="InterPro" id="IPR043504">
    <property type="entry name" value="Peptidase_S1_PA_chymotrypsin"/>
</dbReference>
<accession>A0A937ET67</accession>
<evidence type="ECO:0000256" key="3">
    <source>
        <dbReference type="ARBA" id="ARBA00022729"/>
    </source>
</evidence>
<feature type="compositionally biased region" description="Gly residues" evidence="8">
    <location>
        <begin position="388"/>
        <end position="410"/>
    </location>
</feature>
<evidence type="ECO:0000256" key="8">
    <source>
        <dbReference type="SAM" id="MobiDB-lite"/>
    </source>
</evidence>
<reference evidence="10" key="1">
    <citation type="submission" date="2021-01" db="EMBL/GenBank/DDBJ databases">
        <title>WGS of actinomycetes isolated from Thailand.</title>
        <authorList>
            <person name="Thawai C."/>
        </authorList>
    </citation>
    <scope>NUCLEOTIDE SEQUENCE</scope>
    <source>
        <strain evidence="10">RCU-197</strain>
    </source>
</reference>
<dbReference type="InterPro" id="IPR004236">
    <property type="entry name" value="Pept_S1_alpha_lytic"/>
</dbReference>
<feature type="compositionally biased region" description="Gly residues" evidence="8">
    <location>
        <begin position="364"/>
        <end position="376"/>
    </location>
</feature>
<feature type="region of interest" description="Disordered" evidence="8">
    <location>
        <begin position="436"/>
        <end position="522"/>
    </location>
</feature>
<gene>
    <name evidence="10" type="ORF">JK359_37520</name>
</gene>
<keyword evidence="6" id="KW-0865">Zymogen</keyword>
<keyword evidence="11" id="KW-1185">Reference proteome</keyword>
<keyword evidence="7" id="KW-1015">Disulfide bond</keyword>
<evidence type="ECO:0000256" key="1">
    <source>
        <dbReference type="ARBA" id="ARBA00007664"/>
    </source>
</evidence>
<dbReference type="Pfam" id="PF02983">
    <property type="entry name" value="Pro_Al_protease"/>
    <property type="match status" value="1"/>
</dbReference>
<name>A0A937ET67_9ACTN</name>
<protein>
    <submittedName>
        <fullName evidence="10">S1 family peptidase</fullName>
    </submittedName>
</protein>
<dbReference type="CDD" id="cd21112">
    <property type="entry name" value="alphaLP-like"/>
    <property type="match status" value="1"/>
</dbReference>
<comment type="caution">
    <text evidence="10">The sequence shown here is derived from an EMBL/GenBank/DDBJ whole genome shotgun (WGS) entry which is preliminary data.</text>
</comment>
<sequence length="522" mass="51325">MGKLRHRREREKREKRRTGALVAAGALAVGAASVALPAAMADTDSTAGPRTFSLPVATQFAASLVGQLGADKSAGWYYEHSGGKVVVNVTDQDSADRVTRDGAVARVVTYSAAQLDIVQRKLGDTATIPGTSWHVDPRTDKVSVTADRTVVGRKWDQLTAATRALGGAVTVKRSAGKLKEFAGNGGDSINSGSAICSLGFNVIYQGAPAFLTAGHCGEGPWDTGLGQGTVVSSGYPRSDYELVKYDAVQAQPPSAVNLYNGSTQPITQAVEATVGMKVQRSGQTSGLHGGTVIGLNATANYESGSISGLIDTDVCAEDGDSGGALFSGNAAVGLTSGGGGDCSSGGETFFQPVTAALQATGAQLGSGGGSTTGGAAGSTVSPSPAPPTGGGAGGSGGAAGAGAAGSGGSAIGDTPDCPGDAIGVAANGSAAYGGGSNGSAVNPPGYDDAADWSDYPSGYGDGSVSGDYPSGYADGSDRSGYSPGYDDGSAQDPYASAYGDGPAQGSYPSGYDDGPVSGPAAY</sequence>
<dbReference type="GO" id="GO:0005576">
    <property type="term" value="C:extracellular region"/>
    <property type="evidence" value="ECO:0007669"/>
    <property type="project" value="InterPro"/>
</dbReference>
<organism evidence="10 11">
    <name type="scientific">Streptomyces actinomycinicus</name>
    <dbReference type="NCBI Taxonomy" id="1695166"/>
    <lineage>
        <taxon>Bacteria</taxon>
        <taxon>Bacillati</taxon>
        <taxon>Actinomycetota</taxon>
        <taxon>Actinomycetes</taxon>
        <taxon>Kitasatosporales</taxon>
        <taxon>Streptomycetaceae</taxon>
        <taxon>Streptomyces</taxon>
    </lineage>
</organism>
<dbReference type="SUPFAM" id="SSF50494">
    <property type="entry name" value="Trypsin-like serine proteases"/>
    <property type="match status" value="1"/>
</dbReference>
<evidence type="ECO:0000259" key="9">
    <source>
        <dbReference type="Pfam" id="PF02983"/>
    </source>
</evidence>
<keyword evidence="2" id="KW-0645">Protease</keyword>
<proteinExistence type="inferred from homology"/>
<dbReference type="Gene3D" id="2.40.10.10">
    <property type="entry name" value="Trypsin-like serine proteases"/>
    <property type="match status" value="2"/>
</dbReference>
<keyword evidence="5" id="KW-0720">Serine protease</keyword>
<dbReference type="InterPro" id="IPR009003">
    <property type="entry name" value="Peptidase_S1_PA"/>
</dbReference>
<dbReference type="AlphaFoldDB" id="A0A937ET67"/>
<dbReference type="GO" id="GO:0006508">
    <property type="term" value="P:proteolysis"/>
    <property type="evidence" value="ECO:0007669"/>
    <property type="project" value="UniProtKB-KW"/>
</dbReference>
<evidence type="ECO:0000256" key="4">
    <source>
        <dbReference type="ARBA" id="ARBA00022801"/>
    </source>
</evidence>
<keyword evidence="3" id="KW-0732">Signal</keyword>
<evidence type="ECO:0000256" key="2">
    <source>
        <dbReference type="ARBA" id="ARBA00022670"/>
    </source>
</evidence>
<dbReference type="GO" id="GO:0004252">
    <property type="term" value="F:serine-type endopeptidase activity"/>
    <property type="evidence" value="ECO:0007669"/>
    <property type="project" value="InterPro"/>
</dbReference>
<dbReference type="EMBL" id="JAERRK010000036">
    <property type="protein sequence ID" value="MBL1087574.1"/>
    <property type="molecule type" value="Genomic_DNA"/>
</dbReference>
<evidence type="ECO:0000256" key="5">
    <source>
        <dbReference type="ARBA" id="ARBA00022825"/>
    </source>
</evidence>
<dbReference type="PRINTS" id="PR00861">
    <property type="entry name" value="ALYTICPTASE"/>
</dbReference>
<evidence type="ECO:0000313" key="11">
    <source>
        <dbReference type="Proteomes" id="UP000661858"/>
    </source>
</evidence>
<dbReference type="InterPro" id="IPR001316">
    <property type="entry name" value="Pept_S1A_streptogrisin"/>
</dbReference>
<evidence type="ECO:0000256" key="7">
    <source>
        <dbReference type="ARBA" id="ARBA00023157"/>
    </source>
</evidence>
<evidence type="ECO:0000313" key="10">
    <source>
        <dbReference type="EMBL" id="MBL1087574.1"/>
    </source>
</evidence>
<keyword evidence="4" id="KW-0378">Hydrolase</keyword>
<feature type="region of interest" description="Disordered" evidence="8">
    <location>
        <begin position="362"/>
        <end position="412"/>
    </location>
</feature>